<evidence type="ECO:0000259" key="5">
    <source>
        <dbReference type="Pfam" id="PF12551"/>
    </source>
</evidence>
<comment type="caution">
    <text evidence="6">The sequence shown here is derived from an EMBL/GenBank/DDBJ whole genome shotgun (WGS) entry which is preliminary data.</text>
</comment>
<dbReference type="Pfam" id="PF12551">
    <property type="entry name" value="PHBC_N"/>
    <property type="match status" value="1"/>
</dbReference>
<dbReference type="GO" id="GO:0016746">
    <property type="term" value="F:acyltransferase activity"/>
    <property type="evidence" value="ECO:0007669"/>
    <property type="project" value="UniProtKB-KW"/>
</dbReference>
<dbReference type="EMBL" id="MLJW01000874">
    <property type="protein sequence ID" value="OIQ81839.1"/>
    <property type="molecule type" value="Genomic_DNA"/>
</dbReference>
<dbReference type="SUPFAM" id="SSF53474">
    <property type="entry name" value="alpha/beta-Hydrolases"/>
    <property type="match status" value="1"/>
</dbReference>
<dbReference type="InterPro" id="IPR010941">
    <property type="entry name" value="PhaC_N"/>
</dbReference>
<keyword evidence="1 6" id="KW-0808">Transferase</keyword>
<dbReference type="AlphaFoldDB" id="A0A1J5QPL7"/>
<name>A0A1J5QPL7_9ZZZZ</name>
<evidence type="ECO:0000256" key="2">
    <source>
        <dbReference type="ARBA" id="ARBA00023315"/>
    </source>
</evidence>
<feature type="compositionally biased region" description="Low complexity" evidence="3">
    <location>
        <begin position="45"/>
        <end position="59"/>
    </location>
</feature>
<dbReference type="EC" id="2.3.1.-" evidence="6"/>
<feature type="domain" description="Poly-beta-hydroxybutyrate polymerase N-terminal" evidence="5">
    <location>
        <begin position="80"/>
        <end position="120"/>
    </location>
</feature>
<dbReference type="PANTHER" id="PTHR36837">
    <property type="entry name" value="POLY(3-HYDROXYALKANOATE) POLYMERASE SUBUNIT PHAC"/>
    <property type="match status" value="1"/>
</dbReference>
<dbReference type="PANTHER" id="PTHR36837:SF5">
    <property type="entry name" value="POLY-3-HYDROXYBUTYRATE SYNTHASE"/>
    <property type="match status" value="1"/>
</dbReference>
<feature type="region of interest" description="Disordered" evidence="3">
    <location>
        <begin position="1"/>
        <end position="74"/>
    </location>
</feature>
<gene>
    <name evidence="6" type="primary">phbC_8</name>
    <name evidence="6" type="ORF">GALL_363820</name>
</gene>
<evidence type="ECO:0000256" key="1">
    <source>
        <dbReference type="ARBA" id="ARBA00022679"/>
    </source>
</evidence>
<dbReference type="InterPro" id="IPR051321">
    <property type="entry name" value="PHA/PHB_synthase"/>
</dbReference>
<feature type="domain" description="Poly-beta-hydroxybutyrate polymerase N-terminal" evidence="4">
    <location>
        <begin position="162"/>
        <end position="330"/>
    </location>
</feature>
<protein>
    <submittedName>
        <fullName evidence="6">Poly-beta-hydroxybutyrate polymerase</fullName>
        <ecNumber evidence="6">2.3.1.-</ecNumber>
    </submittedName>
</protein>
<dbReference type="Pfam" id="PF07167">
    <property type="entry name" value="PhaC_N"/>
    <property type="match status" value="1"/>
</dbReference>
<feature type="compositionally biased region" description="Low complexity" evidence="3">
    <location>
        <begin position="18"/>
        <end position="33"/>
    </location>
</feature>
<feature type="compositionally biased region" description="Pro residues" evidence="3">
    <location>
        <begin position="60"/>
        <end position="74"/>
    </location>
</feature>
<keyword evidence="2 6" id="KW-0012">Acyltransferase</keyword>
<evidence type="ECO:0000256" key="3">
    <source>
        <dbReference type="SAM" id="MobiDB-lite"/>
    </source>
</evidence>
<organism evidence="6">
    <name type="scientific">mine drainage metagenome</name>
    <dbReference type="NCBI Taxonomy" id="410659"/>
    <lineage>
        <taxon>unclassified sequences</taxon>
        <taxon>metagenomes</taxon>
        <taxon>ecological metagenomes</taxon>
    </lineage>
</organism>
<accession>A0A1J5QPL7</accession>
<reference evidence="6" key="1">
    <citation type="submission" date="2016-10" db="EMBL/GenBank/DDBJ databases">
        <title>Sequence of Gallionella enrichment culture.</title>
        <authorList>
            <person name="Poehlein A."/>
            <person name="Muehling M."/>
            <person name="Daniel R."/>
        </authorList>
    </citation>
    <scope>NUCLEOTIDE SEQUENCE</scope>
</reference>
<dbReference type="InterPro" id="IPR029058">
    <property type="entry name" value="AB_hydrolase_fold"/>
</dbReference>
<proteinExistence type="predicted"/>
<dbReference type="Gene3D" id="3.40.50.1820">
    <property type="entry name" value="alpha/beta hydrolase"/>
    <property type="match status" value="1"/>
</dbReference>
<evidence type="ECO:0000313" key="6">
    <source>
        <dbReference type="EMBL" id="OIQ81839.1"/>
    </source>
</evidence>
<sequence length="650" mass="70928">MSSQPIPRSPARRRKRAAPSPAASAAAPAVTTPIAPPAPRRRQTRVPAPAATAMPTTPAAAPPMPAATLQPPPRPEAGIAELIDRATHAMMARRTLGLSPAAVGLAAADWWVHLASSPGKRLELAGSALRALAAWGDYLGRVLVHQRGEPDPGCCVTPTEADRRFNAPQWQRFPYNVIQQSFLLQEAWWREATTGVRGVAPHHEQVVAFGARQWLDMLAPSNVGVFNPEVVQTTIDSGGANLLAGAAALRDDLRRLADGAPPAGTEDFVPGRQVACTPGKVVLRNRLIELIQYAPSTEQVQAEPLLVIPAWIMKYYILDLSPHDSMVKYLVDQGHTVYMVSWLNPSGDDRELGMDDYLELGPLAALDAVRRIQPGRRVHAAGYCLGGTLLAIAASLLAARGDDTLATLTLLASQTDFSEPGELSLFIDHSQVSFLEDMMWAQGYLDTSQMAGAFQMLRSYDLVWSRITRDYLLGKRQAPNDLMAWNADATRMPYRMHSEYLRGLYLNNDLAEGRWKALGQTVAVEDVRQPWFVVGTETDHVAPWRSVYKIHLLASSDVTFVLTSGGHNAGIVSEPGHPNRHYRWARRAAGAAFVDPQQWTEQAASEIGSWWPRWSAWLAERSSALVAPPRMGLPGAGALPDSPGSYVLQR</sequence>
<dbReference type="GO" id="GO:0042619">
    <property type="term" value="P:poly-hydroxybutyrate biosynthetic process"/>
    <property type="evidence" value="ECO:0007669"/>
    <property type="project" value="InterPro"/>
</dbReference>
<dbReference type="InterPro" id="IPR022211">
    <property type="entry name" value="PHBC_N"/>
</dbReference>
<evidence type="ECO:0000259" key="4">
    <source>
        <dbReference type="Pfam" id="PF07167"/>
    </source>
</evidence>